<gene>
    <name evidence="2" type="ORF">MB27_04820</name>
</gene>
<dbReference type="eggNOG" id="ENOG5030UNM">
    <property type="taxonomic scope" value="Bacteria"/>
</dbReference>
<keyword evidence="3" id="KW-1185">Reference proteome</keyword>
<protein>
    <submittedName>
        <fullName evidence="2">Uncharacterized protein</fullName>
    </submittedName>
</protein>
<feature type="compositionally biased region" description="Low complexity" evidence="1">
    <location>
        <begin position="24"/>
        <end position="47"/>
    </location>
</feature>
<dbReference type="EMBL" id="JRTT01000004">
    <property type="protein sequence ID" value="KHD78533.1"/>
    <property type="molecule type" value="Genomic_DNA"/>
</dbReference>
<comment type="caution">
    <text evidence="2">The sequence shown here is derived from an EMBL/GenBank/DDBJ whole genome shotgun (WGS) entry which is preliminary data.</text>
</comment>
<evidence type="ECO:0000256" key="1">
    <source>
        <dbReference type="SAM" id="MobiDB-lite"/>
    </source>
</evidence>
<dbReference type="Proteomes" id="UP000054537">
    <property type="component" value="Unassembled WGS sequence"/>
</dbReference>
<dbReference type="OrthoDB" id="3402867at2"/>
<reference evidence="2 3" key="1">
    <citation type="submission" date="2014-10" db="EMBL/GenBank/DDBJ databases">
        <title>Draft genome sequence of Actinoplanes utahensis NRRL 12052.</title>
        <authorList>
            <person name="Velasco-Bucheli B."/>
            <person name="del Cerro C."/>
            <person name="Hormigo D."/>
            <person name="Garcia J.L."/>
            <person name="Acebal C."/>
            <person name="Arroyo M."/>
            <person name="de la Mata I."/>
        </authorList>
    </citation>
    <scope>NUCLEOTIDE SEQUENCE [LARGE SCALE GENOMIC DNA]</scope>
    <source>
        <strain evidence="2 3">NRRL 12052</strain>
    </source>
</reference>
<dbReference type="STRING" id="1869.MB27_04820"/>
<dbReference type="PROSITE" id="PS51257">
    <property type="entry name" value="PROKAR_LIPOPROTEIN"/>
    <property type="match status" value="1"/>
</dbReference>
<evidence type="ECO:0000313" key="3">
    <source>
        <dbReference type="Proteomes" id="UP000054537"/>
    </source>
</evidence>
<proteinExistence type="predicted"/>
<evidence type="ECO:0000313" key="2">
    <source>
        <dbReference type="EMBL" id="KHD78533.1"/>
    </source>
</evidence>
<name>A0A0A6UU78_ACTUT</name>
<dbReference type="AlphaFoldDB" id="A0A0A6UU78"/>
<feature type="region of interest" description="Disordered" evidence="1">
    <location>
        <begin position="24"/>
        <end position="64"/>
    </location>
</feature>
<sequence length="131" mass="13517">MRTRLTYEIGLVLAVGVVLTGCGDQAGSATPTESPASAAPSPSASPVEEPPREPSDKTPSTGWVAGMVTVGGSGPCYGLIADDGERYALYSAGGLELEQGSRVRVLLEPTMVRIYCGPGSLMAMTDAEQIR</sequence>
<accession>A0A0A6UU78</accession>
<organism evidence="2 3">
    <name type="scientific">Actinoplanes utahensis</name>
    <dbReference type="NCBI Taxonomy" id="1869"/>
    <lineage>
        <taxon>Bacteria</taxon>
        <taxon>Bacillati</taxon>
        <taxon>Actinomycetota</taxon>
        <taxon>Actinomycetes</taxon>
        <taxon>Micromonosporales</taxon>
        <taxon>Micromonosporaceae</taxon>
        <taxon>Actinoplanes</taxon>
    </lineage>
</organism>